<gene>
    <name evidence="2" type="ORF">TKK_018926</name>
</gene>
<keyword evidence="3" id="KW-1185">Reference proteome</keyword>
<name>A0ABD2VXQ9_9HYME</name>
<proteinExistence type="predicted"/>
<accession>A0ABD2VXQ9</accession>
<dbReference type="EMBL" id="JBJJXI010000157">
    <property type="protein sequence ID" value="KAL3385353.1"/>
    <property type="molecule type" value="Genomic_DNA"/>
</dbReference>
<protein>
    <submittedName>
        <fullName evidence="2">Uncharacterized protein</fullName>
    </submittedName>
</protein>
<dbReference type="AlphaFoldDB" id="A0ABD2VXQ9"/>
<evidence type="ECO:0000256" key="1">
    <source>
        <dbReference type="SAM" id="MobiDB-lite"/>
    </source>
</evidence>
<organism evidence="2 3">
    <name type="scientific">Trichogramma kaykai</name>
    <dbReference type="NCBI Taxonomy" id="54128"/>
    <lineage>
        <taxon>Eukaryota</taxon>
        <taxon>Metazoa</taxon>
        <taxon>Ecdysozoa</taxon>
        <taxon>Arthropoda</taxon>
        <taxon>Hexapoda</taxon>
        <taxon>Insecta</taxon>
        <taxon>Pterygota</taxon>
        <taxon>Neoptera</taxon>
        <taxon>Endopterygota</taxon>
        <taxon>Hymenoptera</taxon>
        <taxon>Apocrita</taxon>
        <taxon>Proctotrupomorpha</taxon>
        <taxon>Chalcidoidea</taxon>
        <taxon>Trichogrammatidae</taxon>
        <taxon>Trichogramma</taxon>
    </lineage>
</organism>
<sequence>MRYVVDICERVAKWQGLPEEDVEIVRYAIVKAFVDVYRWDRVERELGSVASHGTTIPGTVYLRPPSENRQRDADRRTAQEEAQWSALLSDSSWLRFGPRTLDFG</sequence>
<evidence type="ECO:0000313" key="2">
    <source>
        <dbReference type="EMBL" id="KAL3385353.1"/>
    </source>
</evidence>
<feature type="region of interest" description="Disordered" evidence="1">
    <location>
        <begin position="51"/>
        <end position="77"/>
    </location>
</feature>
<evidence type="ECO:0000313" key="3">
    <source>
        <dbReference type="Proteomes" id="UP001627154"/>
    </source>
</evidence>
<feature type="compositionally biased region" description="Basic and acidic residues" evidence="1">
    <location>
        <begin position="66"/>
        <end position="77"/>
    </location>
</feature>
<reference evidence="2 3" key="1">
    <citation type="journal article" date="2024" name="bioRxiv">
        <title>A reference genome for Trichogramma kaykai: A tiny desert-dwelling parasitoid wasp with competing sex-ratio distorters.</title>
        <authorList>
            <person name="Culotta J."/>
            <person name="Lindsey A.R."/>
        </authorList>
    </citation>
    <scope>NUCLEOTIDE SEQUENCE [LARGE SCALE GENOMIC DNA]</scope>
    <source>
        <strain evidence="2 3">KSX58</strain>
    </source>
</reference>
<comment type="caution">
    <text evidence="2">The sequence shown here is derived from an EMBL/GenBank/DDBJ whole genome shotgun (WGS) entry which is preliminary data.</text>
</comment>
<dbReference type="Proteomes" id="UP001627154">
    <property type="component" value="Unassembled WGS sequence"/>
</dbReference>